<dbReference type="STRING" id="29170.A0A368GQ84"/>
<dbReference type="InterPro" id="IPR000536">
    <property type="entry name" value="Nucl_hrmn_rcpt_lig-bd"/>
</dbReference>
<feature type="domain" description="NR LBD" evidence="13">
    <location>
        <begin position="87"/>
        <end position="363"/>
    </location>
</feature>
<evidence type="ECO:0000256" key="7">
    <source>
        <dbReference type="ARBA" id="ARBA00023125"/>
    </source>
</evidence>
<comment type="caution">
    <text evidence="14">The sequence shown here is derived from an EMBL/GenBank/DDBJ whole genome shotgun (WGS) entry which is preliminary data.</text>
</comment>
<sequence length="418" mass="46791">MLLKTLYFQGFFRRTVLRDQKFTCRFKHQCVVDKSMRCACRCCRFNKCVRVGMKREAIQFERDPTGGSPSKRSRVSPAPGPEQATENQTPVIAALMDMEHRVNQEMCARYRNSVIQPATTTGLSSDGEPSTSAFSQPNKPCTAEDLNEISRTTLLLMVEWAKALQPFPNLIMEDKIILLKNYAPQHLILMPAFRLLDNFCGFLFGCFEMSTFRSPDTTRVCLFNNTYMSRDQSNELNGFAAFKTSNITPRVLDEIVWPMRQLQMREEEFVCLKALAFLHPEAKGLSVQSQTLVREARNKVLKALYAFIVENNRDEAPTRYGNILLLAPALKALTQLLIENMTLTKFFGLAEVDSLLSEFILDDINDQSAAPVSLQAHLSSPTSLPSSIASQVVTGISPLGGNLMVNADASGSTVMTIL</sequence>
<dbReference type="SMART" id="SM00430">
    <property type="entry name" value="HOLI"/>
    <property type="match status" value="1"/>
</dbReference>
<dbReference type="Gene3D" id="1.10.565.10">
    <property type="entry name" value="Retinoid X Receptor"/>
    <property type="match status" value="1"/>
</dbReference>
<feature type="compositionally biased region" description="Polar residues" evidence="11">
    <location>
        <begin position="118"/>
        <end position="139"/>
    </location>
</feature>
<evidence type="ECO:0000256" key="9">
    <source>
        <dbReference type="ARBA" id="ARBA00023170"/>
    </source>
</evidence>
<dbReference type="Pfam" id="PF00104">
    <property type="entry name" value="Hormone_recep"/>
    <property type="match status" value="1"/>
</dbReference>
<dbReference type="CDD" id="cd06960">
    <property type="entry name" value="NR_DBD_HNF4A"/>
    <property type="match status" value="1"/>
</dbReference>
<reference evidence="14 15" key="1">
    <citation type="submission" date="2014-10" db="EMBL/GenBank/DDBJ databases">
        <title>Draft genome of the hookworm Ancylostoma caninum.</title>
        <authorList>
            <person name="Mitreva M."/>
        </authorList>
    </citation>
    <scope>NUCLEOTIDE SEQUENCE [LARGE SCALE GENOMIC DNA]</scope>
    <source>
        <strain evidence="14 15">Baltimore</strain>
    </source>
</reference>
<dbReference type="GO" id="GO:0008270">
    <property type="term" value="F:zinc ion binding"/>
    <property type="evidence" value="ECO:0007669"/>
    <property type="project" value="UniProtKB-KW"/>
</dbReference>
<proteinExistence type="inferred from homology"/>
<organism evidence="14 15">
    <name type="scientific">Ancylostoma caninum</name>
    <name type="common">Dog hookworm</name>
    <dbReference type="NCBI Taxonomy" id="29170"/>
    <lineage>
        <taxon>Eukaryota</taxon>
        <taxon>Metazoa</taxon>
        <taxon>Ecdysozoa</taxon>
        <taxon>Nematoda</taxon>
        <taxon>Chromadorea</taxon>
        <taxon>Rhabditida</taxon>
        <taxon>Rhabditina</taxon>
        <taxon>Rhabditomorpha</taxon>
        <taxon>Strongyloidea</taxon>
        <taxon>Ancylostomatidae</taxon>
        <taxon>Ancylostomatinae</taxon>
        <taxon>Ancylostoma</taxon>
    </lineage>
</organism>
<keyword evidence="5" id="KW-0862">Zinc</keyword>
<evidence type="ECO:0000256" key="11">
    <source>
        <dbReference type="SAM" id="MobiDB-lite"/>
    </source>
</evidence>
<feature type="region of interest" description="Disordered" evidence="11">
    <location>
        <begin position="118"/>
        <end position="140"/>
    </location>
</feature>
<feature type="region of interest" description="Disordered" evidence="11">
    <location>
        <begin position="59"/>
        <end position="89"/>
    </location>
</feature>
<dbReference type="Proteomes" id="UP000252519">
    <property type="component" value="Unassembled WGS sequence"/>
</dbReference>
<keyword evidence="6" id="KW-0805">Transcription regulation</keyword>
<dbReference type="GO" id="GO:0005634">
    <property type="term" value="C:nucleus"/>
    <property type="evidence" value="ECO:0007669"/>
    <property type="project" value="UniProtKB-SubCell"/>
</dbReference>
<dbReference type="GO" id="GO:0003700">
    <property type="term" value="F:DNA-binding transcription factor activity"/>
    <property type="evidence" value="ECO:0007669"/>
    <property type="project" value="InterPro"/>
</dbReference>
<comment type="subcellular location">
    <subcellularLocation>
        <location evidence="1">Nucleus</location>
    </subcellularLocation>
</comment>
<evidence type="ECO:0000256" key="1">
    <source>
        <dbReference type="ARBA" id="ARBA00004123"/>
    </source>
</evidence>
<keyword evidence="3" id="KW-0479">Metal-binding</keyword>
<protein>
    <submittedName>
        <fullName evidence="14">Ligand-binding domain of nuclear hormone receptor</fullName>
    </submittedName>
</protein>
<evidence type="ECO:0000313" key="14">
    <source>
        <dbReference type="EMBL" id="RCN46526.1"/>
    </source>
</evidence>
<evidence type="ECO:0000256" key="6">
    <source>
        <dbReference type="ARBA" id="ARBA00023015"/>
    </source>
</evidence>
<keyword evidence="4" id="KW-0863">Zinc-finger</keyword>
<dbReference type="SUPFAM" id="SSF57716">
    <property type="entry name" value="Glucocorticoid receptor-like (DNA-binding domain)"/>
    <property type="match status" value="1"/>
</dbReference>
<dbReference type="InterPro" id="IPR001628">
    <property type="entry name" value="Znf_hrmn_rcpt"/>
</dbReference>
<evidence type="ECO:0000256" key="2">
    <source>
        <dbReference type="ARBA" id="ARBA00005993"/>
    </source>
</evidence>
<keyword evidence="10" id="KW-0539">Nucleus</keyword>
<dbReference type="PROSITE" id="PS51843">
    <property type="entry name" value="NR_LBD"/>
    <property type="match status" value="1"/>
</dbReference>
<dbReference type="Pfam" id="PF00105">
    <property type="entry name" value="zf-C4"/>
    <property type="match status" value="1"/>
</dbReference>
<accession>A0A368GQ84</accession>
<dbReference type="GO" id="GO:0000978">
    <property type="term" value="F:RNA polymerase II cis-regulatory region sequence-specific DNA binding"/>
    <property type="evidence" value="ECO:0007669"/>
    <property type="project" value="InterPro"/>
</dbReference>
<dbReference type="EMBL" id="JOJR01000077">
    <property type="protein sequence ID" value="RCN46526.1"/>
    <property type="molecule type" value="Genomic_DNA"/>
</dbReference>
<dbReference type="AlphaFoldDB" id="A0A368GQ84"/>
<dbReference type="PRINTS" id="PR00398">
    <property type="entry name" value="STRDHORMONER"/>
</dbReference>
<keyword evidence="9 14" id="KW-0675">Receptor</keyword>
<dbReference type="InterPro" id="IPR001723">
    <property type="entry name" value="Nuclear_hrmn_rcpt"/>
</dbReference>
<evidence type="ECO:0000256" key="5">
    <source>
        <dbReference type="ARBA" id="ARBA00022833"/>
    </source>
</evidence>
<evidence type="ECO:0000256" key="10">
    <source>
        <dbReference type="ARBA" id="ARBA00023242"/>
    </source>
</evidence>
<dbReference type="SMART" id="SM00399">
    <property type="entry name" value="ZnF_C4"/>
    <property type="match status" value="1"/>
</dbReference>
<gene>
    <name evidence="14" type="ORF">ANCCAN_07385</name>
</gene>
<dbReference type="PROSITE" id="PS51030">
    <property type="entry name" value="NUCLEAR_REC_DBD_2"/>
    <property type="match status" value="1"/>
</dbReference>
<evidence type="ECO:0000256" key="4">
    <source>
        <dbReference type="ARBA" id="ARBA00022771"/>
    </source>
</evidence>
<feature type="domain" description="Nuclear receptor" evidence="12">
    <location>
        <begin position="1"/>
        <end position="60"/>
    </location>
</feature>
<evidence type="ECO:0000256" key="8">
    <source>
        <dbReference type="ARBA" id="ARBA00023163"/>
    </source>
</evidence>
<dbReference type="OrthoDB" id="5771769at2759"/>
<evidence type="ECO:0000313" key="15">
    <source>
        <dbReference type="Proteomes" id="UP000252519"/>
    </source>
</evidence>
<keyword evidence="7" id="KW-0238">DNA-binding</keyword>
<dbReference type="InterPro" id="IPR049636">
    <property type="entry name" value="HNF4-like_DBD"/>
</dbReference>
<name>A0A368GQ84_ANCCA</name>
<dbReference type="InterPro" id="IPR035500">
    <property type="entry name" value="NHR-like_dom_sf"/>
</dbReference>
<dbReference type="SUPFAM" id="SSF48508">
    <property type="entry name" value="Nuclear receptor ligand-binding domain"/>
    <property type="match status" value="1"/>
</dbReference>
<dbReference type="Gene3D" id="3.30.50.10">
    <property type="entry name" value="Erythroid Transcription Factor GATA-1, subunit A"/>
    <property type="match status" value="1"/>
</dbReference>
<evidence type="ECO:0000259" key="12">
    <source>
        <dbReference type="PROSITE" id="PS51030"/>
    </source>
</evidence>
<comment type="similarity">
    <text evidence="2">Belongs to the nuclear hormone receptor family.</text>
</comment>
<keyword evidence="8" id="KW-0804">Transcription</keyword>
<keyword evidence="15" id="KW-1185">Reference proteome</keyword>
<dbReference type="InterPro" id="IPR013088">
    <property type="entry name" value="Znf_NHR/GATA"/>
</dbReference>
<evidence type="ECO:0000256" key="3">
    <source>
        <dbReference type="ARBA" id="ARBA00022723"/>
    </source>
</evidence>
<dbReference type="InterPro" id="IPR050274">
    <property type="entry name" value="Nuclear_hormone_rcpt_NR2"/>
</dbReference>
<evidence type="ECO:0000259" key="13">
    <source>
        <dbReference type="PROSITE" id="PS51843"/>
    </source>
</evidence>
<dbReference type="PANTHER" id="PTHR24083">
    <property type="entry name" value="NUCLEAR HORMONE RECEPTOR"/>
    <property type="match status" value="1"/>
</dbReference>